<name>A0A1H0NQP3_9ACTN</name>
<evidence type="ECO:0008006" key="4">
    <source>
        <dbReference type="Google" id="ProtNLM"/>
    </source>
</evidence>
<dbReference type="EMBL" id="FNJR01000001">
    <property type="protein sequence ID" value="SDO94876.1"/>
    <property type="molecule type" value="Genomic_DNA"/>
</dbReference>
<gene>
    <name evidence="2" type="ORF">SAMN04487905_101216</name>
</gene>
<keyword evidence="3" id="KW-1185">Reference proteome</keyword>
<keyword evidence="1" id="KW-0812">Transmembrane</keyword>
<organism evidence="2 3">
    <name type="scientific">Actinopolyspora xinjiangensis</name>
    <dbReference type="NCBI Taxonomy" id="405564"/>
    <lineage>
        <taxon>Bacteria</taxon>
        <taxon>Bacillati</taxon>
        <taxon>Actinomycetota</taxon>
        <taxon>Actinomycetes</taxon>
        <taxon>Actinopolysporales</taxon>
        <taxon>Actinopolysporaceae</taxon>
        <taxon>Actinopolyspora</taxon>
    </lineage>
</organism>
<feature type="transmembrane region" description="Helical" evidence="1">
    <location>
        <begin position="92"/>
        <end position="116"/>
    </location>
</feature>
<keyword evidence="1" id="KW-1133">Transmembrane helix</keyword>
<proteinExistence type="predicted"/>
<evidence type="ECO:0000313" key="2">
    <source>
        <dbReference type="EMBL" id="SDO94876.1"/>
    </source>
</evidence>
<evidence type="ECO:0000256" key="1">
    <source>
        <dbReference type="SAM" id="Phobius"/>
    </source>
</evidence>
<dbReference type="AlphaFoldDB" id="A0A1H0NQP3"/>
<keyword evidence="1" id="KW-0472">Membrane</keyword>
<sequence length="284" mass="31329">MIKEKNFASDLRNQLHAKRSVWLITSAQAPSRGSSVRFGAGLRAEELGNEQRDHACTQSEQACMINVKARHLGRKLRVGTAHILLRSLFMSWLQFIADLVGVLAWPVLVSVGLVIFRKPITALAQGMAAGRSLKRVKAGPIEAEWEQQLDQTEQAMVGAAQLQNERPDSDTAEDPHTEELLALASKSPTGALLKAFQLLEIELSRVAEESGVLKDSKRRSTPQLSRLLHADGRIDDETMTSVRSVSEVRNQVVHEDADITPARAAQYVLVAMELRSRVGRISGR</sequence>
<evidence type="ECO:0000313" key="3">
    <source>
        <dbReference type="Proteomes" id="UP000199497"/>
    </source>
</evidence>
<accession>A0A1H0NQP3</accession>
<protein>
    <recommendedName>
        <fullName evidence="4">DUF4145 domain-containing protein</fullName>
    </recommendedName>
</protein>
<dbReference type="Proteomes" id="UP000199497">
    <property type="component" value="Unassembled WGS sequence"/>
</dbReference>
<reference evidence="3" key="1">
    <citation type="submission" date="2016-10" db="EMBL/GenBank/DDBJ databases">
        <authorList>
            <person name="Varghese N."/>
            <person name="Submissions S."/>
        </authorList>
    </citation>
    <scope>NUCLEOTIDE SEQUENCE [LARGE SCALE GENOMIC DNA]</scope>
    <source>
        <strain evidence="3">DSM 46732</strain>
    </source>
</reference>